<dbReference type="Pfam" id="PF00155">
    <property type="entry name" value="Aminotran_1_2"/>
    <property type="match status" value="1"/>
</dbReference>
<dbReference type="SUPFAM" id="SSF53383">
    <property type="entry name" value="PLP-dependent transferases"/>
    <property type="match status" value="1"/>
</dbReference>
<evidence type="ECO:0000256" key="4">
    <source>
        <dbReference type="ARBA" id="ARBA00023315"/>
    </source>
</evidence>
<dbReference type="InterPro" id="IPR050087">
    <property type="entry name" value="AON_synthase_class-II"/>
</dbReference>
<evidence type="ECO:0000259" key="5">
    <source>
        <dbReference type="Pfam" id="PF00155"/>
    </source>
</evidence>
<evidence type="ECO:0000256" key="3">
    <source>
        <dbReference type="ARBA" id="ARBA00022679"/>
    </source>
</evidence>
<dbReference type="EMBL" id="BMAV01013289">
    <property type="protein sequence ID" value="GFY60790.1"/>
    <property type="molecule type" value="Genomic_DNA"/>
</dbReference>
<dbReference type="InterPro" id="IPR015421">
    <property type="entry name" value="PyrdxlP-dep_Trfase_major"/>
</dbReference>
<organism evidence="6 7">
    <name type="scientific">Trichonephila inaurata madagascariensis</name>
    <dbReference type="NCBI Taxonomy" id="2747483"/>
    <lineage>
        <taxon>Eukaryota</taxon>
        <taxon>Metazoa</taxon>
        <taxon>Ecdysozoa</taxon>
        <taxon>Arthropoda</taxon>
        <taxon>Chelicerata</taxon>
        <taxon>Arachnida</taxon>
        <taxon>Araneae</taxon>
        <taxon>Araneomorphae</taxon>
        <taxon>Entelegynae</taxon>
        <taxon>Araneoidea</taxon>
        <taxon>Nephilidae</taxon>
        <taxon>Trichonephila</taxon>
        <taxon>Trichonephila inaurata</taxon>
    </lineage>
</organism>
<proteinExistence type="inferred from homology"/>
<keyword evidence="4" id="KW-0012">Acyltransferase</keyword>
<gene>
    <name evidence="6" type="primary">GCAT</name>
    <name evidence="6" type="ORF">TNIN_500251</name>
</gene>
<dbReference type="OrthoDB" id="10263824at2759"/>
<keyword evidence="6" id="KW-0436">Ligase</keyword>
<evidence type="ECO:0000313" key="6">
    <source>
        <dbReference type="EMBL" id="GFY60790.1"/>
    </source>
</evidence>
<dbReference type="PANTHER" id="PTHR13693">
    <property type="entry name" value="CLASS II AMINOTRANSFERASE/8-AMINO-7-OXONONANOATE SYNTHASE"/>
    <property type="match status" value="1"/>
</dbReference>
<evidence type="ECO:0000256" key="1">
    <source>
        <dbReference type="ARBA" id="ARBA00001933"/>
    </source>
</evidence>
<dbReference type="InterPro" id="IPR015424">
    <property type="entry name" value="PyrdxlP-dep_Trfase"/>
</dbReference>
<dbReference type="Proteomes" id="UP000886998">
    <property type="component" value="Unassembled WGS sequence"/>
</dbReference>
<protein>
    <submittedName>
        <fullName evidence="6">2-amino-3-ketobutyrate coenzyme A ligase, mitochondrial</fullName>
    </submittedName>
</protein>
<sequence length="159" mass="17765">MYRSAINKLLLEANNAYKVTNRDCSAWASAKVIIDSQLDGIKKANTYKSERIIISKQDAHIRVKTQAKPVINFCANNYLGLSSNPDVIEAGKIALDEYGAGLSSVRFICGTQDLHKQLEKKIAQFHGQDDSIIYPSCFDANAGLFEVLLTPRMLFYRMS</sequence>
<evidence type="ECO:0000256" key="2">
    <source>
        <dbReference type="ARBA" id="ARBA00008392"/>
    </source>
</evidence>
<accession>A0A8X6XY87</accession>
<name>A0A8X6XY87_9ARAC</name>
<dbReference type="GO" id="GO:0016874">
    <property type="term" value="F:ligase activity"/>
    <property type="evidence" value="ECO:0007669"/>
    <property type="project" value="UniProtKB-KW"/>
</dbReference>
<dbReference type="AlphaFoldDB" id="A0A8X6XY87"/>
<comment type="caution">
    <text evidence="6">The sequence shown here is derived from an EMBL/GenBank/DDBJ whole genome shotgun (WGS) entry which is preliminary data.</text>
</comment>
<keyword evidence="3" id="KW-0808">Transferase</keyword>
<dbReference type="PANTHER" id="PTHR13693:SF102">
    <property type="entry name" value="2-AMINO-3-KETOBUTYRATE COENZYME A LIGASE, MITOCHONDRIAL"/>
    <property type="match status" value="1"/>
</dbReference>
<comment type="similarity">
    <text evidence="2">Belongs to the class-II pyridoxal-phosphate-dependent aminotransferase family.</text>
</comment>
<dbReference type="InterPro" id="IPR004839">
    <property type="entry name" value="Aminotransferase_I/II_large"/>
</dbReference>
<dbReference type="GO" id="GO:0016746">
    <property type="term" value="F:acyltransferase activity"/>
    <property type="evidence" value="ECO:0007669"/>
    <property type="project" value="UniProtKB-KW"/>
</dbReference>
<dbReference type="GO" id="GO:0030170">
    <property type="term" value="F:pyridoxal phosphate binding"/>
    <property type="evidence" value="ECO:0007669"/>
    <property type="project" value="InterPro"/>
</dbReference>
<keyword evidence="7" id="KW-1185">Reference proteome</keyword>
<comment type="cofactor">
    <cofactor evidence="1">
        <name>pyridoxal 5'-phosphate</name>
        <dbReference type="ChEBI" id="CHEBI:597326"/>
    </cofactor>
</comment>
<reference evidence="6" key="1">
    <citation type="submission" date="2020-08" db="EMBL/GenBank/DDBJ databases">
        <title>Multicomponent nature underlies the extraordinary mechanical properties of spider dragline silk.</title>
        <authorList>
            <person name="Kono N."/>
            <person name="Nakamura H."/>
            <person name="Mori M."/>
            <person name="Yoshida Y."/>
            <person name="Ohtoshi R."/>
            <person name="Malay A.D."/>
            <person name="Moran D.A.P."/>
            <person name="Tomita M."/>
            <person name="Numata K."/>
            <person name="Arakawa K."/>
        </authorList>
    </citation>
    <scope>NUCLEOTIDE SEQUENCE</scope>
</reference>
<evidence type="ECO:0000313" key="7">
    <source>
        <dbReference type="Proteomes" id="UP000886998"/>
    </source>
</evidence>
<feature type="domain" description="Aminotransferase class I/classII large" evidence="5">
    <location>
        <begin position="69"/>
        <end position="149"/>
    </location>
</feature>
<dbReference type="GO" id="GO:0005739">
    <property type="term" value="C:mitochondrion"/>
    <property type="evidence" value="ECO:0007669"/>
    <property type="project" value="TreeGrafter"/>
</dbReference>
<dbReference type="Gene3D" id="3.40.640.10">
    <property type="entry name" value="Type I PLP-dependent aspartate aminotransferase-like (Major domain)"/>
    <property type="match status" value="1"/>
</dbReference>